<accession>A0A7M1RTA2</accession>
<dbReference type="Proteomes" id="UP000594028">
    <property type="component" value="Segment"/>
</dbReference>
<dbReference type="RefSeq" id="YP_010113307.1">
    <property type="nucleotide sequence ID" value="NC_055901.1"/>
</dbReference>
<evidence type="ECO:0000313" key="2">
    <source>
        <dbReference type="Proteomes" id="UP000594028"/>
    </source>
</evidence>
<reference evidence="1 2" key="1">
    <citation type="submission" date="2020-07" db="EMBL/GenBank/DDBJ databases">
        <title>Taxonomic proposal: Crassvirales, a new order of highly abundant and diverse bacterial viruses.</title>
        <authorList>
            <person name="Shkoporov A.N."/>
            <person name="Stockdale S.R."/>
            <person name="Guerin E."/>
            <person name="Ross R.P."/>
            <person name="Hill C."/>
        </authorList>
    </citation>
    <scope>NUCLEOTIDE SEQUENCE [LARGE SCALE GENOMIC DNA]</scope>
</reference>
<protein>
    <submittedName>
        <fullName evidence="1">Uncharacterized protein</fullName>
    </submittedName>
</protein>
<dbReference type="KEGG" id="vg:65131820"/>
<evidence type="ECO:0000313" key="1">
    <source>
        <dbReference type="EMBL" id="QOR57667.1"/>
    </source>
</evidence>
<dbReference type="GeneID" id="65131820"/>
<sequence length="120" mass="13944">MGKIYKYANIYSTEKNNNGEYKLIRKVNNNGVLKDYTMEELEQLVDDLGNDKDENGKIKNKSAFNNASSILFQYYQKYGNPHEKDIIEALKSKPRSIEEQKQEALSTVMDEYVDYEEVTA</sequence>
<proteinExistence type="predicted"/>
<organism evidence="1 2">
    <name type="scientific">uncultured phage cr130_1</name>
    <dbReference type="NCBI Taxonomy" id="2772092"/>
    <lineage>
        <taxon>Viruses</taxon>
        <taxon>Duplodnaviria</taxon>
        <taxon>Heunggongvirae</taxon>
        <taxon>Uroviricota</taxon>
        <taxon>Caudoviricetes</taxon>
        <taxon>Crassvirales</taxon>
        <taxon>Suoliviridae</taxon>
        <taxon>Oafivirinae</taxon>
        <taxon>Chuhaivirus</taxon>
        <taxon>Chuhaivirus simiae</taxon>
    </lineage>
</organism>
<keyword evidence="2" id="KW-1185">Reference proteome</keyword>
<dbReference type="EMBL" id="MT774408">
    <property type="protein sequence ID" value="QOR57667.1"/>
    <property type="molecule type" value="Genomic_DNA"/>
</dbReference>
<name>A0A7M1RTA2_9CAUD</name>